<dbReference type="SUPFAM" id="SSF82199">
    <property type="entry name" value="SET domain"/>
    <property type="match status" value="1"/>
</dbReference>
<proteinExistence type="predicted"/>
<name>A0A9D7XGZ2_9BACT</name>
<dbReference type="PANTHER" id="PTHR46167">
    <property type="entry name" value="N-LYSINE METHYLTRANSFERASE KMT5A"/>
    <property type="match status" value="1"/>
</dbReference>
<dbReference type="EMBL" id="JADKFW010000004">
    <property type="protein sequence ID" value="MBK9717327.1"/>
    <property type="molecule type" value="Genomic_DNA"/>
</dbReference>
<reference evidence="2 3" key="1">
    <citation type="submission" date="2020-10" db="EMBL/GenBank/DDBJ databases">
        <title>Connecting structure to function with the recovery of over 1000 high-quality activated sludge metagenome-assembled genomes encoding full-length rRNA genes using long-read sequencing.</title>
        <authorList>
            <person name="Singleton C.M."/>
            <person name="Petriglieri F."/>
            <person name="Kristensen J.M."/>
            <person name="Kirkegaard R.H."/>
            <person name="Michaelsen T.Y."/>
            <person name="Andersen M.H."/>
            <person name="Karst S.M."/>
            <person name="Dueholm M.S."/>
            <person name="Nielsen P.H."/>
            <person name="Albertsen M."/>
        </authorList>
    </citation>
    <scope>NUCLEOTIDE SEQUENCE [LARGE SCALE GENOMIC DNA]</scope>
    <source>
        <strain evidence="2">Ribe_18-Q3-R11-54_BAT3C.373</strain>
    </source>
</reference>
<dbReference type="InterPro" id="IPR051760">
    <property type="entry name" value="KMT5A"/>
</dbReference>
<dbReference type="PROSITE" id="PS50280">
    <property type="entry name" value="SET"/>
    <property type="match status" value="1"/>
</dbReference>
<evidence type="ECO:0000259" key="1">
    <source>
        <dbReference type="PROSITE" id="PS50280"/>
    </source>
</evidence>
<comment type="caution">
    <text evidence="2">The sequence shown here is derived from an EMBL/GenBank/DDBJ whole genome shotgun (WGS) entry which is preliminary data.</text>
</comment>
<dbReference type="SMART" id="SM00317">
    <property type="entry name" value="SET"/>
    <property type="match status" value="1"/>
</dbReference>
<feature type="domain" description="SET" evidence="1">
    <location>
        <begin position="10"/>
        <end position="128"/>
    </location>
</feature>
<dbReference type="InterPro" id="IPR046341">
    <property type="entry name" value="SET_dom_sf"/>
</dbReference>
<gene>
    <name evidence="2" type="ORF">IPO85_07420</name>
</gene>
<dbReference type="Proteomes" id="UP000808349">
    <property type="component" value="Unassembled WGS sequence"/>
</dbReference>
<dbReference type="GO" id="GO:0006357">
    <property type="term" value="P:regulation of transcription by RNA polymerase II"/>
    <property type="evidence" value="ECO:0007669"/>
    <property type="project" value="TreeGrafter"/>
</dbReference>
<dbReference type="Gene3D" id="2.170.270.10">
    <property type="entry name" value="SET domain"/>
    <property type="match status" value="1"/>
</dbReference>
<dbReference type="GO" id="GO:0005700">
    <property type="term" value="C:polytene chromosome"/>
    <property type="evidence" value="ECO:0007669"/>
    <property type="project" value="TreeGrafter"/>
</dbReference>
<dbReference type="InterPro" id="IPR001214">
    <property type="entry name" value="SET_dom"/>
</dbReference>
<accession>A0A9D7XGZ2</accession>
<dbReference type="Pfam" id="PF00856">
    <property type="entry name" value="SET"/>
    <property type="match status" value="1"/>
</dbReference>
<dbReference type="GO" id="GO:0042799">
    <property type="term" value="F:histone H4K20 methyltransferase activity"/>
    <property type="evidence" value="ECO:0007669"/>
    <property type="project" value="TreeGrafter"/>
</dbReference>
<protein>
    <submittedName>
        <fullName evidence="2">SET domain-containing protein-lysine N-methyltransferase</fullName>
    </submittedName>
</protein>
<evidence type="ECO:0000313" key="3">
    <source>
        <dbReference type="Proteomes" id="UP000808349"/>
    </source>
</evidence>
<dbReference type="AlphaFoldDB" id="A0A9D7XGZ2"/>
<organism evidence="2 3">
    <name type="scientific">Candidatus Defluviibacterium haderslevense</name>
    <dbReference type="NCBI Taxonomy" id="2981993"/>
    <lineage>
        <taxon>Bacteria</taxon>
        <taxon>Pseudomonadati</taxon>
        <taxon>Bacteroidota</taxon>
        <taxon>Saprospiria</taxon>
        <taxon>Saprospirales</taxon>
        <taxon>Saprospiraceae</taxon>
        <taxon>Candidatus Defluviibacterium</taxon>
    </lineage>
</organism>
<evidence type="ECO:0000313" key="2">
    <source>
        <dbReference type="EMBL" id="MBK9717327.1"/>
    </source>
</evidence>
<sequence length="137" mass="15551">MEKIEAPESAYLYIAPSQIPSAGHGLYTLIDIYKEEIIAQYKGRILTSDQIKFRVERGRDQYFINLPNGCILDSMNHKCFAKYANDATGKSASSFKNNAKITLDDEDHVCLIALKNIKSGEEIFCSYGSSYWKKHDK</sequence>
<dbReference type="PANTHER" id="PTHR46167:SF1">
    <property type="entry name" value="N-LYSINE METHYLTRANSFERASE KMT5A"/>
    <property type="match status" value="1"/>
</dbReference>